<sequence>MDVEEISSGTKESESIKGEGSSVAPEPRATSVQGSMRHTFARPDQASIGYLFRLKMVFTEMPQPLCILRVPSTATFHQFHLTAFDYTDRHLYRFKLHTLRQPGERRPYYPPDPNEIMKLDERFLGEPQDREYMRPEELEKLRLTREVKLWQIYENAEWRAKGVIGEYIYDFGNTKTFNIQSMGQADNQLGKAIGKREEQDVFCVAGEGCPVDEDDDYKDRVEPWSWEPDQVNKDLKKLYRLNVYTKQS</sequence>
<name>A0AAN6KYV5_9PEZI</name>
<evidence type="ECO:0000313" key="4">
    <source>
        <dbReference type="Proteomes" id="UP001175353"/>
    </source>
</evidence>
<dbReference type="Gene3D" id="3.10.290.30">
    <property type="entry name" value="MM3350-like"/>
    <property type="match status" value="1"/>
</dbReference>
<dbReference type="InterPro" id="IPR012912">
    <property type="entry name" value="Plasmid_pRiA4b_Orf3-like"/>
</dbReference>
<proteinExistence type="predicted"/>
<reference evidence="3" key="1">
    <citation type="submission" date="2023-06" db="EMBL/GenBank/DDBJ databases">
        <title>Black Yeasts Isolated from many extreme environments.</title>
        <authorList>
            <person name="Coleine C."/>
            <person name="Stajich J.E."/>
            <person name="Selbmann L."/>
        </authorList>
    </citation>
    <scope>NUCLEOTIDE SEQUENCE</scope>
    <source>
        <strain evidence="3">CCFEE 5200</strain>
    </source>
</reference>
<organism evidence="3 4">
    <name type="scientific">Friedmanniomyces endolithicus</name>
    <dbReference type="NCBI Taxonomy" id="329885"/>
    <lineage>
        <taxon>Eukaryota</taxon>
        <taxon>Fungi</taxon>
        <taxon>Dikarya</taxon>
        <taxon>Ascomycota</taxon>
        <taxon>Pezizomycotina</taxon>
        <taxon>Dothideomycetes</taxon>
        <taxon>Dothideomycetidae</taxon>
        <taxon>Mycosphaerellales</taxon>
        <taxon>Teratosphaeriaceae</taxon>
        <taxon>Friedmanniomyces</taxon>
    </lineage>
</organism>
<evidence type="ECO:0000313" key="3">
    <source>
        <dbReference type="EMBL" id="KAK1008751.1"/>
    </source>
</evidence>
<gene>
    <name evidence="3" type="ORF">LTR91_003111</name>
</gene>
<evidence type="ECO:0000259" key="2">
    <source>
        <dbReference type="Pfam" id="PF07929"/>
    </source>
</evidence>
<dbReference type="SUPFAM" id="SSF159941">
    <property type="entry name" value="MM3350-like"/>
    <property type="match status" value="1"/>
</dbReference>
<keyword evidence="4" id="KW-1185">Reference proteome</keyword>
<dbReference type="Pfam" id="PF07929">
    <property type="entry name" value="PRiA4_ORF3"/>
    <property type="match status" value="1"/>
</dbReference>
<dbReference type="InterPro" id="IPR024047">
    <property type="entry name" value="MM3350-like_sf"/>
</dbReference>
<evidence type="ECO:0000256" key="1">
    <source>
        <dbReference type="SAM" id="MobiDB-lite"/>
    </source>
</evidence>
<dbReference type="Proteomes" id="UP001175353">
    <property type="component" value="Unassembled WGS sequence"/>
</dbReference>
<comment type="caution">
    <text evidence="3">The sequence shown here is derived from an EMBL/GenBank/DDBJ whole genome shotgun (WGS) entry which is preliminary data.</text>
</comment>
<dbReference type="AlphaFoldDB" id="A0AAN6KYV5"/>
<protein>
    <recommendedName>
        <fullName evidence="2">Plasmid pRiA4b Orf3-like domain-containing protein</fullName>
    </recommendedName>
</protein>
<accession>A0AAN6KYV5</accession>
<dbReference type="EMBL" id="JAUJLE010000015">
    <property type="protein sequence ID" value="KAK1008751.1"/>
    <property type="molecule type" value="Genomic_DNA"/>
</dbReference>
<feature type="compositionally biased region" description="Low complexity" evidence="1">
    <location>
        <begin position="1"/>
        <end position="10"/>
    </location>
</feature>
<feature type="domain" description="Plasmid pRiA4b Orf3-like" evidence="2">
    <location>
        <begin position="68"/>
        <end position="210"/>
    </location>
</feature>
<feature type="region of interest" description="Disordered" evidence="1">
    <location>
        <begin position="1"/>
        <end position="38"/>
    </location>
</feature>